<dbReference type="Proteomes" id="UP000821865">
    <property type="component" value="Chromosome 1"/>
</dbReference>
<comment type="caution">
    <text evidence="1">The sequence shown here is derived from an EMBL/GenBank/DDBJ whole genome shotgun (WGS) entry which is preliminary data.</text>
</comment>
<name>A0ACB8DVT2_DERSI</name>
<evidence type="ECO:0000313" key="2">
    <source>
        <dbReference type="Proteomes" id="UP000821865"/>
    </source>
</evidence>
<protein>
    <submittedName>
        <fullName evidence="1">Uncharacterized protein</fullName>
    </submittedName>
</protein>
<dbReference type="EMBL" id="CM023470">
    <property type="protein sequence ID" value="KAH7978547.1"/>
    <property type="molecule type" value="Genomic_DNA"/>
</dbReference>
<gene>
    <name evidence="1" type="ORF">HPB49_005837</name>
</gene>
<reference evidence="1" key="1">
    <citation type="submission" date="2020-05" db="EMBL/GenBank/DDBJ databases">
        <title>Large-scale comparative analyses of tick genomes elucidate their genetic diversity and vector capacities.</title>
        <authorList>
            <person name="Jia N."/>
            <person name="Wang J."/>
            <person name="Shi W."/>
            <person name="Du L."/>
            <person name="Sun Y."/>
            <person name="Zhan W."/>
            <person name="Jiang J."/>
            <person name="Wang Q."/>
            <person name="Zhang B."/>
            <person name="Ji P."/>
            <person name="Sakyi L.B."/>
            <person name="Cui X."/>
            <person name="Yuan T."/>
            <person name="Jiang B."/>
            <person name="Yang W."/>
            <person name="Lam T.T.-Y."/>
            <person name="Chang Q."/>
            <person name="Ding S."/>
            <person name="Wang X."/>
            <person name="Zhu J."/>
            <person name="Ruan X."/>
            <person name="Zhao L."/>
            <person name="Wei J."/>
            <person name="Que T."/>
            <person name="Du C."/>
            <person name="Cheng J."/>
            <person name="Dai P."/>
            <person name="Han X."/>
            <person name="Huang E."/>
            <person name="Gao Y."/>
            <person name="Liu J."/>
            <person name="Shao H."/>
            <person name="Ye R."/>
            <person name="Li L."/>
            <person name="Wei W."/>
            <person name="Wang X."/>
            <person name="Wang C."/>
            <person name="Yang T."/>
            <person name="Huo Q."/>
            <person name="Li W."/>
            <person name="Guo W."/>
            <person name="Chen H."/>
            <person name="Zhou L."/>
            <person name="Ni X."/>
            <person name="Tian J."/>
            <person name="Zhou Y."/>
            <person name="Sheng Y."/>
            <person name="Liu T."/>
            <person name="Pan Y."/>
            <person name="Xia L."/>
            <person name="Li J."/>
            <person name="Zhao F."/>
            <person name="Cao W."/>
        </authorList>
    </citation>
    <scope>NUCLEOTIDE SEQUENCE</scope>
    <source>
        <strain evidence="1">Dsil-2018</strain>
    </source>
</reference>
<keyword evidence="2" id="KW-1185">Reference proteome</keyword>
<proteinExistence type="predicted"/>
<sequence length="373" mass="40661">MEPWSGRLREYAPCMVISYPSVCLSVNRAFSDCRHLVSILSPCRVDHDKSCAATVADGCFLLAELSICNGFRSIVNIELGELRPGRLALTCVRTRVEDPSIELLELRSLSISQNHLFFRDGIEQSGSIRHDQICCYQLLDGPPRELTDAHRFTVTPLCMLEIVSAYCSSVGVHILCAQLVMCEALCTLVFLENWIDVPEADTLTRCGAAHHGLRKIHVDSRQVLADLVLCSAVIVELVVSHRARCTYGKPDGFAALCPAVADRGASLKTFEMYNLELNRADLRDYSKVLSVSAKLERPTATCIAASAGLQFSLAAVITHKATVAKIHLSGSQVLVVNLGDIAKAIEGNVTLKKLSFSQVYLSSYGTLPHPSAG</sequence>
<evidence type="ECO:0000313" key="1">
    <source>
        <dbReference type="EMBL" id="KAH7978547.1"/>
    </source>
</evidence>
<organism evidence="1 2">
    <name type="scientific">Dermacentor silvarum</name>
    <name type="common">Tick</name>
    <dbReference type="NCBI Taxonomy" id="543639"/>
    <lineage>
        <taxon>Eukaryota</taxon>
        <taxon>Metazoa</taxon>
        <taxon>Ecdysozoa</taxon>
        <taxon>Arthropoda</taxon>
        <taxon>Chelicerata</taxon>
        <taxon>Arachnida</taxon>
        <taxon>Acari</taxon>
        <taxon>Parasitiformes</taxon>
        <taxon>Ixodida</taxon>
        <taxon>Ixodoidea</taxon>
        <taxon>Ixodidae</taxon>
        <taxon>Rhipicephalinae</taxon>
        <taxon>Dermacentor</taxon>
    </lineage>
</organism>
<accession>A0ACB8DVT2</accession>